<organism evidence="7 8">
    <name type="scientific">Nocardioides marmoriginsengisoli</name>
    <dbReference type="NCBI Taxonomy" id="661483"/>
    <lineage>
        <taxon>Bacteria</taxon>
        <taxon>Bacillati</taxon>
        <taxon>Actinomycetota</taxon>
        <taxon>Actinomycetes</taxon>
        <taxon>Propionibacteriales</taxon>
        <taxon>Nocardioidaceae</taxon>
        <taxon>Nocardioides</taxon>
    </lineage>
</organism>
<reference evidence="7 8" key="1">
    <citation type="submission" date="2018-11" db="EMBL/GenBank/DDBJ databases">
        <authorList>
            <person name="Li F."/>
        </authorList>
    </citation>
    <scope>NUCLEOTIDE SEQUENCE [LARGE SCALE GENOMIC DNA]</scope>
    <source>
        <strain evidence="7 8">Gsoil 097</strain>
    </source>
</reference>
<protein>
    <recommendedName>
        <fullName evidence="9">Ubiquinone biosynthesis protein UbiA</fullName>
    </recommendedName>
</protein>
<name>A0A3N0CT00_9ACTN</name>
<feature type="transmembrane region" description="Helical" evidence="6">
    <location>
        <begin position="221"/>
        <end position="246"/>
    </location>
</feature>
<feature type="transmembrane region" description="Helical" evidence="6">
    <location>
        <begin position="177"/>
        <end position="200"/>
    </location>
</feature>
<keyword evidence="2 6" id="KW-0812">Transmembrane</keyword>
<evidence type="ECO:0000256" key="1">
    <source>
        <dbReference type="ARBA" id="ARBA00004141"/>
    </source>
</evidence>
<dbReference type="Pfam" id="PF01040">
    <property type="entry name" value="UbiA"/>
    <property type="match status" value="1"/>
</dbReference>
<feature type="transmembrane region" description="Helical" evidence="6">
    <location>
        <begin position="146"/>
        <end position="165"/>
    </location>
</feature>
<feature type="transmembrane region" description="Helical" evidence="6">
    <location>
        <begin position="121"/>
        <end position="139"/>
    </location>
</feature>
<dbReference type="AlphaFoldDB" id="A0A3N0CT00"/>
<keyword evidence="4 6" id="KW-0472">Membrane</keyword>
<evidence type="ECO:0000313" key="7">
    <source>
        <dbReference type="EMBL" id="RNL66116.1"/>
    </source>
</evidence>
<evidence type="ECO:0000256" key="2">
    <source>
        <dbReference type="ARBA" id="ARBA00022692"/>
    </source>
</evidence>
<dbReference type="Gene3D" id="1.10.357.140">
    <property type="entry name" value="UbiA prenyltransferase"/>
    <property type="match status" value="1"/>
</dbReference>
<evidence type="ECO:0008006" key="9">
    <source>
        <dbReference type="Google" id="ProtNLM"/>
    </source>
</evidence>
<evidence type="ECO:0000313" key="8">
    <source>
        <dbReference type="Proteomes" id="UP000267128"/>
    </source>
</evidence>
<keyword evidence="3 6" id="KW-1133">Transmembrane helix</keyword>
<dbReference type="GO" id="GO:0016765">
    <property type="term" value="F:transferase activity, transferring alkyl or aryl (other than methyl) groups"/>
    <property type="evidence" value="ECO:0007669"/>
    <property type="project" value="InterPro"/>
</dbReference>
<feature type="region of interest" description="Disordered" evidence="5">
    <location>
        <begin position="1"/>
        <end position="20"/>
    </location>
</feature>
<accession>A0A3N0CT00</accession>
<gene>
    <name evidence="7" type="ORF">EFK50_00340</name>
</gene>
<feature type="transmembrane region" description="Helical" evidence="6">
    <location>
        <begin position="94"/>
        <end position="115"/>
    </location>
</feature>
<dbReference type="OrthoDB" id="3212588at2"/>
<evidence type="ECO:0000256" key="6">
    <source>
        <dbReference type="SAM" id="Phobius"/>
    </source>
</evidence>
<evidence type="ECO:0000256" key="3">
    <source>
        <dbReference type="ARBA" id="ARBA00022989"/>
    </source>
</evidence>
<dbReference type="InterPro" id="IPR000537">
    <property type="entry name" value="UbiA_prenyltransferase"/>
</dbReference>
<dbReference type="EMBL" id="RJSE01000001">
    <property type="protein sequence ID" value="RNL66116.1"/>
    <property type="molecule type" value="Genomic_DNA"/>
</dbReference>
<comment type="caution">
    <text evidence="7">The sequence shown here is derived from an EMBL/GenBank/DDBJ whole genome shotgun (WGS) entry which is preliminary data.</text>
</comment>
<dbReference type="InterPro" id="IPR044878">
    <property type="entry name" value="UbiA_sf"/>
</dbReference>
<comment type="subcellular location">
    <subcellularLocation>
        <location evidence="1">Membrane</location>
        <topology evidence="1">Multi-pass membrane protein</topology>
    </subcellularLocation>
</comment>
<evidence type="ECO:0000256" key="5">
    <source>
        <dbReference type="SAM" id="MobiDB-lite"/>
    </source>
</evidence>
<dbReference type="Proteomes" id="UP000267128">
    <property type="component" value="Unassembled WGS sequence"/>
</dbReference>
<keyword evidence="8" id="KW-1185">Reference proteome</keyword>
<sequence length="248" mass="25740">MDSFRPMNDAVSSAGPGQRLRNAVRTTHPKQAVCAAAVVGILAAADGRPARELLMAAAAVLVVQLSLGISNDLCDQQHDYRAQTPGKPIAGGQVPAASAGYWMIVLVLLAVPLSAYNGVESAIALLATLPIGWIHNRWLHRTAFSFVGWTLTFALIPAFLSYGTWSGSGSDQAPTWAVTGAAAAVGFCVHFVTTLGDLVADNKSGARTLPLRIALRIGAPRLLLVTIVITAAAVAGLVVAGLTVGLRQ</sequence>
<evidence type="ECO:0000256" key="4">
    <source>
        <dbReference type="ARBA" id="ARBA00023136"/>
    </source>
</evidence>
<dbReference type="GO" id="GO:0016020">
    <property type="term" value="C:membrane"/>
    <property type="evidence" value="ECO:0007669"/>
    <property type="project" value="UniProtKB-SubCell"/>
</dbReference>
<proteinExistence type="predicted"/>